<dbReference type="GO" id="GO:0008360">
    <property type="term" value="P:regulation of cell shape"/>
    <property type="evidence" value="ECO:0007669"/>
    <property type="project" value="UniProtKB-KW"/>
</dbReference>
<name>A0A414FUQ3_9ACTN</name>
<evidence type="ECO:0000313" key="8">
    <source>
        <dbReference type="EMBL" id="RHD54618.1"/>
    </source>
</evidence>
<comment type="similarity">
    <text evidence="1">Belongs to the FemABX family.</text>
</comment>
<dbReference type="EMBL" id="QSJI01000008">
    <property type="protein sequence ID" value="RHD54618.1"/>
    <property type="molecule type" value="Genomic_DNA"/>
</dbReference>
<dbReference type="Gene3D" id="3.40.630.30">
    <property type="match status" value="1"/>
</dbReference>
<keyword evidence="4" id="KW-0573">Peptidoglycan synthesis</keyword>
<protein>
    <submittedName>
        <fullName evidence="8">GNAT family N-acetyltransferase</fullName>
    </submittedName>
</protein>
<evidence type="ECO:0000256" key="6">
    <source>
        <dbReference type="ARBA" id="ARBA00023316"/>
    </source>
</evidence>
<keyword evidence="6" id="KW-0961">Cell wall biogenesis/degradation</keyword>
<dbReference type="GO" id="GO:0009252">
    <property type="term" value="P:peptidoglycan biosynthetic process"/>
    <property type="evidence" value="ECO:0007669"/>
    <property type="project" value="UniProtKB-KW"/>
</dbReference>
<evidence type="ECO:0000313" key="9">
    <source>
        <dbReference type="Proteomes" id="UP000286050"/>
    </source>
</evidence>
<evidence type="ECO:0000256" key="3">
    <source>
        <dbReference type="ARBA" id="ARBA00022960"/>
    </source>
</evidence>
<dbReference type="PANTHER" id="PTHR36174">
    <property type="entry name" value="LIPID II:GLYCINE GLYCYLTRANSFERASE"/>
    <property type="match status" value="1"/>
</dbReference>
<keyword evidence="3" id="KW-0133">Cell shape</keyword>
<accession>A0A414FUQ3</accession>
<keyword evidence="5" id="KW-0012">Acyltransferase</keyword>
<dbReference type="AlphaFoldDB" id="A0A414FUQ3"/>
<dbReference type="InterPro" id="IPR016181">
    <property type="entry name" value="Acyl_CoA_acyltransferase"/>
</dbReference>
<sequence length="353" mass="39228">MINRCIVRIWHIWTGDCMQVKTLSREEYEVALEALGADIPVEQLPVWQDFESTVDGRSPWGYVAVLRDGETAALASFVQYETHGYRYLRAHHAPVWAAAPSAQDEAEALEALVAHIKQADRSQVFMRLAVDHELPMTRPCLSTLPYDTTVVVDLSGGEEAIFSRMKPRGRRDVRKALRECPASMADETDLAAASFEEYHKIMCDTAARDGFVPAPCSYYANMMRVLGPDHCRVYAARIDGELVGWSLVTVSGSVATRYYAATVSGAGRMHVADALVHFEMMHVAELGCTSYDLMGIGSEFAPETMNLNEFKTKFAKEGTVRIAPDRDVPIKGGFYAALQGVKKLRARARAVRR</sequence>
<dbReference type="GO" id="GO:0016755">
    <property type="term" value="F:aminoacyltransferase activity"/>
    <property type="evidence" value="ECO:0007669"/>
    <property type="project" value="InterPro"/>
</dbReference>
<keyword evidence="2 8" id="KW-0808">Transferase</keyword>
<evidence type="ECO:0000256" key="1">
    <source>
        <dbReference type="ARBA" id="ARBA00009943"/>
    </source>
</evidence>
<dbReference type="PANTHER" id="PTHR36174:SF1">
    <property type="entry name" value="LIPID II:GLYCINE GLYCYLTRANSFERASE"/>
    <property type="match status" value="1"/>
</dbReference>
<feature type="domain" description="BioF2-like acetyltransferase" evidence="7">
    <location>
        <begin position="169"/>
        <end position="299"/>
    </location>
</feature>
<dbReference type="InterPro" id="IPR038740">
    <property type="entry name" value="BioF2-like_GNAT_dom"/>
</dbReference>
<evidence type="ECO:0000259" key="7">
    <source>
        <dbReference type="Pfam" id="PF13480"/>
    </source>
</evidence>
<gene>
    <name evidence="8" type="ORF">DW787_07600</name>
</gene>
<comment type="caution">
    <text evidence="8">The sequence shown here is derived from an EMBL/GenBank/DDBJ whole genome shotgun (WGS) entry which is preliminary data.</text>
</comment>
<dbReference type="SUPFAM" id="SSF55729">
    <property type="entry name" value="Acyl-CoA N-acyltransferases (Nat)"/>
    <property type="match status" value="1"/>
</dbReference>
<evidence type="ECO:0000256" key="2">
    <source>
        <dbReference type="ARBA" id="ARBA00022679"/>
    </source>
</evidence>
<dbReference type="Proteomes" id="UP000286050">
    <property type="component" value="Unassembled WGS sequence"/>
</dbReference>
<evidence type="ECO:0000256" key="4">
    <source>
        <dbReference type="ARBA" id="ARBA00022984"/>
    </source>
</evidence>
<dbReference type="PROSITE" id="PS51191">
    <property type="entry name" value="FEMABX"/>
    <property type="match status" value="1"/>
</dbReference>
<dbReference type="InterPro" id="IPR050644">
    <property type="entry name" value="PG_Glycine_Bridge_Synth"/>
</dbReference>
<proteinExistence type="inferred from homology"/>
<organism evidence="8 9">
    <name type="scientific">Collinsella intestinalis</name>
    <dbReference type="NCBI Taxonomy" id="147207"/>
    <lineage>
        <taxon>Bacteria</taxon>
        <taxon>Bacillati</taxon>
        <taxon>Actinomycetota</taxon>
        <taxon>Coriobacteriia</taxon>
        <taxon>Coriobacteriales</taxon>
        <taxon>Coriobacteriaceae</taxon>
        <taxon>Collinsella</taxon>
    </lineage>
</organism>
<dbReference type="GO" id="GO:0071555">
    <property type="term" value="P:cell wall organization"/>
    <property type="evidence" value="ECO:0007669"/>
    <property type="project" value="UniProtKB-KW"/>
</dbReference>
<dbReference type="Pfam" id="PF13480">
    <property type="entry name" value="Acetyltransf_6"/>
    <property type="match status" value="1"/>
</dbReference>
<reference evidence="8 9" key="1">
    <citation type="submission" date="2018-08" db="EMBL/GenBank/DDBJ databases">
        <title>A genome reference for cultivated species of the human gut microbiota.</title>
        <authorList>
            <person name="Zou Y."/>
            <person name="Xue W."/>
            <person name="Luo G."/>
        </authorList>
    </citation>
    <scope>NUCLEOTIDE SEQUENCE [LARGE SCALE GENOMIC DNA]</scope>
    <source>
        <strain evidence="8 9">AM30-5LB</strain>
    </source>
</reference>
<dbReference type="InterPro" id="IPR003447">
    <property type="entry name" value="FEMABX"/>
</dbReference>
<evidence type="ECO:0000256" key="5">
    <source>
        <dbReference type="ARBA" id="ARBA00023315"/>
    </source>
</evidence>